<dbReference type="Proteomes" id="UP001218188">
    <property type="component" value="Unassembled WGS sequence"/>
</dbReference>
<evidence type="ECO:0000256" key="1">
    <source>
        <dbReference type="SAM" id="Phobius"/>
    </source>
</evidence>
<feature type="transmembrane region" description="Helical" evidence="1">
    <location>
        <begin position="9"/>
        <end position="27"/>
    </location>
</feature>
<sequence length="86" mass="9129">MVGHKESGTIYDLAMLAMGFLAAPIISPRQWGGFIPESGASFYDLDQAAAFAVGGVVPLVFSVKPLLRQMLARYGNRVAQVAETGV</sequence>
<evidence type="ECO:0000313" key="2">
    <source>
        <dbReference type="EMBL" id="KAJ7033207.1"/>
    </source>
</evidence>
<reference evidence="2" key="1">
    <citation type="submission" date="2023-03" db="EMBL/GenBank/DDBJ databases">
        <title>Massive genome expansion in bonnet fungi (Mycena s.s.) driven by repeated elements and novel gene families across ecological guilds.</title>
        <authorList>
            <consortium name="Lawrence Berkeley National Laboratory"/>
            <person name="Harder C.B."/>
            <person name="Miyauchi S."/>
            <person name="Viragh M."/>
            <person name="Kuo A."/>
            <person name="Thoen E."/>
            <person name="Andreopoulos B."/>
            <person name="Lu D."/>
            <person name="Skrede I."/>
            <person name="Drula E."/>
            <person name="Henrissat B."/>
            <person name="Morin E."/>
            <person name="Kohler A."/>
            <person name="Barry K."/>
            <person name="LaButti K."/>
            <person name="Morin E."/>
            <person name="Salamov A."/>
            <person name="Lipzen A."/>
            <person name="Mereny Z."/>
            <person name="Hegedus B."/>
            <person name="Baldrian P."/>
            <person name="Stursova M."/>
            <person name="Weitz H."/>
            <person name="Taylor A."/>
            <person name="Grigoriev I.V."/>
            <person name="Nagy L.G."/>
            <person name="Martin F."/>
            <person name="Kauserud H."/>
        </authorList>
    </citation>
    <scope>NUCLEOTIDE SEQUENCE</scope>
    <source>
        <strain evidence="2">CBHHK200</strain>
    </source>
</reference>
<name>A0AAD6SWS1_9AGAR</name>
<keyword evidence="3" id="KW-1185">Reference proteome</keyword>
<keyword evidence="1" id="KW-0812">Transmembrane</keyword>
<comment type="caution">
    <text evidence="2">The sequence shown here is derived from an EMBL/GenBank/DDBJ whole genome shotgun (WGS) entry which is preliminary data.</text>
</comment>
<proteinExistence type="predicted"/>
<dbReference type="EMBL" id="JARJCM010000067">
    <property type="protein sequence ID" value="KAJ7033207.1"/>
    <property type="molecule type" value="Genomic_DNA"/>
</dbReference>
<accession>A0AAD6SWS1</accession>
<gene>
    <name evidence="2" type="ORF">C8F04DRAFT_1105507</name>
</gene>
<protein>
    <submittedName>
        <fullName evidence="2">Uncharacterized protein</fullName>
    </submittedName>
</protein>
<keyword evidence="1" id="KW-0472">Membrane</keyword>
<organism evidence="2 3">
    <name type="scientific">Mycena alexandri</name>
    <dbReference type="NCBI Taxonomy" id="1745969"/>
    <lineage>
        <taxon>Eukaryota</taxon>
        <taxon>Fungi</taxon>
        <taxon>Dikarya</taxon>
        <taxon>Basidiomycota</taxon>
        <taxon>Agaricomycotina</taxon>
        <taxon>Agaricomycetes</taxon>
        <taxon>Agaricomycetidae</taxon>
        <taxon>Agaricales</taxon>
        <taxon>Marasmiineae</taxon>
        <taxon>Mycenaceae</taxon>
        <taxon>Mycena</taxon>
    </lineage>
</organism>
<keyword evidence="1" id="KW-1133">Transmembrane helix</keyword>
<dbReference type="AlphaFoldDB" id="A0AAD6SWS1"/>
<evidence type="ECO:0000313" key="3">
    <source>
        <dbReference type="Proteomes" id="UP001218188"/>
    </source>
</evidence>
<feature type="transmembrane region" description="Helical" evidence="1">
    <location>
        <begin position="47"/>
        <end position="67"/>
    </location>
</feature>